<dbReference type="OrthoDB" id="8064436at2759"/>
<reference evidence="3" key="1">
    <citation type="journal article" date="2020" name="Stud. Mycol.">
        <title>101 Dothideomycetes genomes: a test case for predicting lifestyles and emergence of pathogens.</title>
        <authorList>
            <person name="Haridas S."/>
            <person name="Albert R."/>
            <person name="Binder M."/>
            <person name="Bloem J."/>
            <person name="Labutti K."/>
            <person name="Salamov A."/>
            <person name="Andreopoulos B."/>
            <person name="Baker S."/>
            <person name="Barry K."/>
            <person name="Bills G."/>
            <person name="Bluhm B."/>
            <person name="Cannon C."/>
            <person name="Castanera R."/>
            <person name="Culley D."/>
            <person name="Daum C."/>
            <person name="Ezra D."/>
            <person name="Gonzalez J."/>
            <person name="Henrissat B."/>
            <person name="Kuo A."/>
            <person name="Liang C."/>
            <person name="Lipzen A."/>
            <person name="Lutzoni F."/>
            <person name="Magnuson J."/>
            <person name="Mondo S."/>
            <person name="Nolan M."/>
            <person name="Ohm R."/>
            <person name="Pangilinan J."/>
            <person name="Park H.-J."/>
            <person name="Ramirez L."/>
            <person name="Alfaro M."/>
            <person name="Sun H."/>
            <person name="Tritt A."/>
            <person name="Yoshinaga Y."/>
            <person name="Zwiers L.-H."/>
            <person name="Turgeon B."/>
            <person name="Goodwin S."/>
            <person name="Spatafora J."/>
            <person name="Crous P."/>
            <person name="Grigoriev I."/>
        </authorList>
    </citation>
    <scope>NUCLEOTIDE SEQUENCE</scope>
    <source>
        <strain evidence="3">CBS 119687</strain>
    </source>
</reference>
<evidence type="ECO:0000256" key="2">
    <source>
        <dbReference type="SAM" id="MobiDB-lite"/>
    </source>
</evidence>
<gene>
    <name evidence="3" type="ORF">P153DRAFT_367217</name>
</gene>
<dbReference type="EMBL" id="ML977507">
    <property type="protein sequence ID" value="KAF2128906.1"/>
    <property type="molecule type" value="Genomic_DNA"/>
</dbReference>
<dbReference type="PANTHER" id="PTHR42067:SF1">
    <property type="entry name" value="MITOTIC APPARATUS PROTEIN P62"/>
    <property type="match status" value="1"/>
</dbReference>
<keyword evidence="1" id="KW-0175">Coiled coil</keyword>
<dbReference type="AlphaFoldDB" id="A0A6A6ABF4"/>
<dbReference type="Gene3D" id="1.20.5.370">
    <property type="match status" value="1"/>
</dbReference>
<protein>
    <submittedName>
        <fullName evidence="3">Uncharacterized protein</fullName>
    </submittedName>
</protein>
<sequence>MVMQRTCIVPVEPASGHGVLVLLEVQHDDAPPLDIRIVGCHCEDDSPDVYKTTLQHDNLAKLKHKFKGSSDEWISILSHFLLQKELEPNSAILVGVRMVYTARNGNLELSIRQDVQAIKVTLGEIVLPRDDDFEFDPFEWAKTATRAHYNALQEIADMKARASSEQDTIAKLNAQLEDFLKTKNESETAMLQQFMELLNEKKRKIRDQSRLLAGAKVDKVTASAVQSARTATKPPKRKAVASRTSKRKAPARAPKPEPDSDSDRMEVDEANGEEQDDDDVARPGTPDRNSDNETDAEDEVDPVPQVEDRSSEPLASSSAQPSKEKESSGPPPPRALPFSKNKLPTRGKVPEKTPSSPAGDDDEETDDEEL</sequence>
<dbReference type="PANTHER" id="PTHR42067">
    <property type="entry name" value="YALI0C15378P"/>
    <property type="match status" value="1"/>
</dbReference>
<dbReference type="SUPFAM" id="SSF58022">
    <property type="entry name" value="XRCC4, C-terminal oligomerization domain"/>
    <property type="match status" value="1"/>
</dbReference>
<dbReference type="GeneID" id="54408648"/>
<feature type="compositionally biased region" description="Acidic residues" evidence="2">
    <location>
        <begin position="292"/>
        <end position="301"/>
    </location>
</feature>
<feature type="compositionally biased region" description="Acidic residues" evidence="2">
    <location>
        <begin position="359"/>
        <end position="370"/>
    </location>
</feature>
<feature type="compositionally biased region" description="Basic residues" evidence="2">
    <location>
        <begin position="234"/>
        <end position="250"/>
    </location>
</feature>
<feature type="coiled-coil region" evidence="1">
    <location>
        <begin position="155"/>
        <end position="211"/>
    </location>
</feature>
<dbReference type="InterPro" id="IPR014751">
    <property type="entry name" value="XRCC4-like_C"/>
</dbReference>
<dbReference type="Proteomes" id="UP000799771">
    <property type="component" value="Unassembled WGS sequence"/>
</dbReference>
<proteinExistence type="predicted"/>
<organism evidence="3 4">
    <name type="scientific">Dothidotthia symphoricarpi CBS 119687</name>
    <dbReference type="NCBI Taxonomy" id="1392245"/>
    <lineage>
        <taxon>Eukaryota</taxon>
        <taxon>Fungi</taxon>
        <taxon>Dikarya</taxon>
        <taxon>Ascomycota</taxon>
        <taxon>Pezizomycotina</taxon>
        <taxon>Dothideomycetes</taxon>
        <taxon>Pleosporomycetidae</taxon>
        <taxon>Pleosporales</taxon>
        <taxon>Dothidotthiaceae</taxon>
        <taxon>Dothidotthia</taxon>
    </lineage>
</organism>
<feature type="compositionally biased region" description="Basic and acidic residues" evidence="2">
    <location>
        <begin position="254"/>
        <end position="267"/>
    </location>
</feature>
<accession>A0A6A6ABF4</accession>
<dbReference type="RefSeq" id="XP_033523295.1">
    <property type="nucleotide sequence ID" value="XM_033668216.1"/>
</dbReference>
<name>A0A6A6ABF4_9PLEO</name>
<evidence type="ECO:0000256" key="1">
    <source>
        <dbReference type="SAM" id="Coils"/>
    </source>
</evidence>
<evidence type="ECO:0000313" key="4">
    <source>
        <dbReference type="Proteomes" id="UP000799771"/>
    </source>
</evidence>
<evidence type="ECO:0000313" key="3">
    <source>
        <dbReference type="EMBL" id="KAF2128906.1"/>
    </source>
</evidence>
<keyword evidence="4" id="KW-1185">Reference proteome</keyword>
<feature type="region of interest" description="Disordered" evidence="2">
    <location>
        <begin position="218"/>
        <end position="370"/>
    </location>
</feature>
<feature type="compositionally biased region" description="Acidic residues" evidence="2">
    <location>
        <begin position="268"/>
        <end position="279"/>
    </location>
</feature>